<feature type="compositionally biased region" description="Basic and acidic residues" evidence="1">
    <location>
        <begin position="1"/>
        <end position="21"/>
    </location>
</feature>
<evidence type="ECO:0000256" key="1">
    <source>
        <dbReference type="SAM" id="MobiDB-lite"/>
    </source>
</evidence>
<dbReference type="AlphaFoldDB" id="A0A0K6GBS9"/>
<proteinExistence type="predicted"/>
<evidence type="ECO:0000313" key="2">
    <source>
        <dbReference type="EMBL" id="CUA76057.1"/>
    </source>
</evidence>
<sequence>MPSSYNDEKQDIEREGADLKKGSTHHATVAAAGVDDAVKLTLKEGSGQPLDPEAALKLRKKIDRHLLPLMMILYGVQLMDKTTLGSSAILGIRTDTHLDANQ</sequence>
<organism evidence="2 3">
    <name type="scientific">Rhizoctonia solani</name>
    <dbReference type="NCBI Taxonomy" id="456999"/>
    <lineage>
        <taxon>Eukaryota</taxon>
        <taxon>Fungi</taxon>
        <taxon>Dikarya</taxon>
        <taxon>Basidiomycota</taxon>
        <taxon>Agaricomycotina</taxon>
        <taxon>Agaricomycetes</taxon>
        <taxon>Cantharellales</taxon>
        <taxon>Ceratobasidiaceae</taxon>
        <taxon>Rhizoctonia</taxon>
    </lineage>
</organism>
<name>A0A0K6GBS9_9AGAM</name>
<reference evidence="2 3" key="1">
    <citation type="submission" date="2015-07" db="EMBL/GenBank/DDBJ databases">
        <authorList>
            <person name="Noorani M."/>
        </authorList>
    </citation>
    <scope>NUCLEOTIDE SEQUENCE [LARGE SCALE GENOMIC DNA]</scope>
    <source>
        <strain evidence="2">BBA 69670</strain>
    </source>
</reference>
<gene>
    <name evidence="2" type="ORF">RSOLAG22IIIB_02064</name>
</gene>
<dbReference type="Proteomes" id="UP000044841">
    <property type="component" value="Unassembled WGS sequence"/>
</dbReference>
<feature type="region of interest" description="Disordered" evidence="1">
    <location>
        <begin position="1"/>
        <end position="24"/>
    </location>
</feature>
<dbReference type="EMBL" id="CYGV01001622">
    <property type="protein sequence ID" value="CUA76057.1"/>
    <property type="molecule type" value="Genomic_DNA"/>
</dbReference>
<keyword evidence="3" id="KW-1185">Reference proteome</keyword>
<accession>A0A0K6GBS9</accession>
<evidence type="ECO:0000313" key="3">
    <source>
        <dbReference type="Proteomes" id="UP000044841"/>
    </source>
</evidence>
<protein>
    <submittedName>
        <fullName evidence="2">Uncharacterized protein</fullName>
    </submittedName>
</protein>